<dbReference type="PANTHER" id="PTHR48050">
    <property type="entry name" value="STEROL 3-BETA-GLUCOSYLTRANSFERASE"/>
    <property type="match status" value="1"/>
</dbReference>
<dbReference type="Gene3D" id="3.40.50.2000">
    <property type="entry name" value="Glycogen Phosphorylase B"/>
    <property type="match status" value="1"/>
</dbReference>
<evidence type="ECO:0000313" key="5">
    <source>
        <dbReference type="Proteomes" id="UP001212841"/>
    </source>
</evidence>
<evidence type="ECO:0000259" key="3">
    <source>
        <dbReference type="Pfam" id="PF03033"/>
    </source>
</evidence>
<dbReference type="PANTHER" id="PTHR48050:SF13">
    <property type="entry name" value="STEROL 3-BETA-GLUCOSYLTRANSFERASE UGT80A2"/>
    <property type="match status" value="1"/>
</dbReference>
<dbReference type="InterPro" id="IPR050426">
    <property type="entry name" value="Glycosyltransferase_28"/>
</dbReference>
<keyword evidence="1" id="KW-0808">Transferase</keyword>
<reference evidence="4" key="1">
    <citation type="submission" date="2020-05" db="EMBL/GenBank/DDBJ databases">
        <title>Phylogenomic resolution of chytrid fungi.</title>
        <authorList>
            <person name="Stajich J.E."/>
            <person name="Amses K."/>
            <person name="Simmons R."/>
            <person name="Seto K."/>
            <person name="Myers J."/>
            <person name="Bonds A."/>
            <person name="Quandt C.A."/>
            <person name="Barry K."/>
            <person name="Liu P."/>
            <person name="Grigoriev I."/>
            <person name="Longcore J.E."/>
            <person name="James T.Y."/>
        </authorList>
    </citation>
    <scope>NUCLEOTIDE SEQUENCE</scope>
    <source>
        <strain evidence="4">JEL0318</strain>
    </source>
</reference>
<feature type="non-terminal residue" evidence="4">
    <location>
        <position position="425"/>
    </location>
</feature>
<feature type="compositionally biased region" description="Polar residues" evidence="2">
    <location>
        <begin position="46"/>
        <end position="55"/>
    </location>
</feature>
<keyword evidence="5" id="KW-1185">Reference proteome</keyword>
<dbReference type="InterPro" id="IPR004276">
    <property type="entry name" value="GlycoTrans_28_N"/>
</dbReference>
<protein>
    <recommendedName>
        <fullName evidence="3">Glycosyltransferase family 28 N-terminal domain-containing protein</fullName>
    </recommendedName>
</protein>
<dbReference type="Pfam" id="PF03033">
    <property type="entry name" value="Glyco_transf_28"/>
    <property type="match status" value="1"/>
</dbReference>
<dbReference type="CDD" id="cd03784">
    <property type="entry name" value="GT1_Gtf-like"/>
    <property type="match status" value="1"/>
</dbReference>
<comment type="caution">
    <text evidence="4">The sequence shown here is derived from an EMBL/GenBank/DDBJ whole genome shotgun (WGS) entry which is preliminary data.</text>
</comment>
<evidence type="ECO:0000256" key="1">
    <source>
        <dbReference type="ARBA" id="ARBA00022679"/>
    </source>
</evidence>
<evidence type="ECO:0000313" key="4">
    <source>
        <dbReference type="EMBL" id="KAJ3049646.1"/>
    </source>
</evidence>
<feature type="region of interest" description="Disordered" evidence="2">
    <location>
        <begin position="1"/>
        <end position="58"/>
    </location>
</feature>
<sequence>MSDKHSSHPVRTQTAASSSSNPPSYPHESHGLSTPTDSPPAYSANDPPNSATANTFDLGPLSRMADSVSVQEDGRLSVADFKWPAFPTDREKDIIPSDSYENLFKPQDLSRITTKRPAAAKIPHLSIVIQIVGSRGDVQPFIALSKQLQQDGHRVRIATHETFRKWVRGHQVEFFPLGGDPAELMAFMVENPNIIPSMSSIARGDVAQKRKTIKEILDTTWKSCVEPDDETHAPFTADLIIANPPSFGHIHCAEKLGIPLHMSFTMPWCPTGSFPHPLTNIDHSQSVRKRLNFMSYGLFEYLTWIGLGDLINDFRKGLGLRSMSTQQGTEAIIDMKVPYTYCWSPSLIPKPIDWGDHIDITGFYFLDQASNYEPPKDLLNFLHSGPPPIYIGFGSITGYDPKKLTAAILGGVKQSGVRAIISKGW</sequence>
<gene>
    <name evidence="4" type="ORF">HK097_009382</name>
</gene>
<feature type="domain" description="Glycosyltransferase family 28 N-terminal" evidence="3">
    <location>
        <begin position="127"/>
        <end position="272"/>
    </location>
</feature>
<proteinExistence type="predicted"/>
<dbReference type="GO" id="GO:0005975">
    <property type="term" value="P:carbohydrate metabolic process"/>
    <property type="evidence" value="ECO:0007669"/>
    <property type="project" value="InterPro"/>
</dbReference>
<dbReference type="InterPro" id="IPR002213">
    <property type="entry name" value="UDP_glucos_trans"/>
</dbReference>
<accession>A0AAD5X4M0</accession>
<dbReference type="Proteomes" id="UP001212841">
    <property type="component" value="Unassembled WGS sequence"/>
</dbReference>
<dbReference type="GO" id="GO:0016906">
    <property type="term" value="F:sterol 3-beta-glucosyltransferase activity"/>
    <property type="evidence" value="ECO:0007669"/>
    <property type="project" value="UniProtKB-ARBA"/>
</dbReference>
<dbReference type="AlphaFoldDB" id="A0AAD5X4M0"/>
<evidence type="ECO:0000256" key="2">
    <source>
        <dbReference type="SAM" id="MobiDB-lite"/>
    </source>
</evidence>
<dbReference type="SUPFAM" id="SSF53756">
    <property type="entry name" value="UDP-Glycosyltransferase/glycogen phosphorylase"/>
    <property type="match status" value="1"/>
</dbReference>
<dbReference type="EMBL" id="JADGJD010000615">
    <property type="protein sequence ID" value="KAJ3049646.1"/>
    <property type="molecule type" value="Genomic_DNA"/>
</dbReference>
<organism evidence="4 5">
    <name type="scientific">Rhizophlyctis rosea</name>
    <dbReference type="NCBI Taxonomy" id="64517"/>
    <lineage>
        <taxon>Eukaryota</taxon>
        <taxon>Fungi</taxon>
        <taxon>Fungi incertae sedis</taxon>
        <taxon>Chytridiomycota</taxon>
        <taxon>Chytridiomycota incertae sedis</taxon>
        <taxon>Chytridiomycetes</taxon>
        <taxon>Rhizophlyctidales</taxon>
        <taxon>Rhizophlyctidaceae</taxon>
        <taxon>Rhizophlyctis</taxon>
    </lineage>
</organism>
<name>A0AAD5X4M0_9FUNG</name>